<keyword evidence="5" id="KW-0997">Cell inner membrane</keyword>
<organism evidence="13 14">
    <name type="scientific">Paraburkholderia hospita</name>
    <dbReference type="NCBI Taxonomy" id="169430"/>
    <lineage>
        <taxon>Bacteria</taxon>
        <taxon>Pseudomonadati</taxon>
        <taxon>Pseudomonadota</taxon>
        <taxon>Betaproteobacteria</taxon>
        <taxon>Burkholderiales</taxon>
        <taxon>Burkholderiaceae</taxon>
        <taxon>Paraburkholderia</taxon>
    </lineage>
</organism>
<keyword evidence="8 12" id="KW-0472">Membrane</keyword>
<evidence type="ECO:0000256" key="8">
    <source>
        <dbReference type="ARBA" id="ARBA00023136"/>
    </source>
</evidence>
<evidence type="ECO:0000313" key="13">
    <source>
        <dbReference type="EMBL" id="AUT76253.1"/>
    </source>
</evidence>
<gene>
    <name evidence="13" type="ORF">C2L64_49190</name>
</gene>
<keyword evidence="3" id="KW-0813">Transport</keyword>
<feature type="transmembrane region" description="Helical" evidence="12">
    <location>
        <begin position="231"/>
        <end position="251"/>
    </location>
</feature>
<dbReference type="GO" id="GO:0005886">
    <property type="term" value="C:plasma membrane"/>
    <property type="evidence" value="ECO:0007669"/>
    <property type="project" value="UniProtKB-SubCell"/>
</dbReference>
<comment type="subcellular location">
    <subcellularLocation>
        <location evidence="1">Cell membrane</location>
        <topology evidence="1">Multi-pass membrane protein</topology>
    </subcellularLocation>
</comment>
<keyword evidence="6 12" id="KW-0812">Transmembrane</keyword>
<evidence type="ECO:0000256" key="4">
    <source>
        <dbReference type="ARBA" id="ARBA00022475"/>
    </source>
</evidence>
<reference evidence="13 14" key="1">
    <citation type="submission" date="2018-01" db="EMBL/GenBank/DDBJ databases">
        <title>Species boundaries and ecological features among Paraburkholderia terrae DSMZ17804T, P. hospita DSMZ17164T and P. caribensis DSMZ13236T.</title>
        <authorList>
            <person name="Pratama A.A."/>
        </authorList>
    </citation>
    <scope>NUCLEOTIDE SEQUENCE [LARGE SCALE GENOMIC DNA]</scope>
    <source>
        <strain evidence="13 14">DSM 17164</strain>
    </source>
</reference>
<evidence type="ECO:0000256" key="2">
    <source>
        <dbReference type="ARBA" id="ARBA00011262"/>
    </source>
</evidence>
<dbReference type="InterPro" id="IPR001851">
    <property type="entry name" value="ABC_transp_permease"/>
</dbReference>
<feature type="transmembrane region" description="Helical" evidence="12">
    <location>
        <begin position="34"/>
        <end position="55"/>
    </location>
</feature>
<evidence type="ECO:0000256" key="1">
    <source>
        <dbReference type="ARBA" id="ARBA00004651"/>
    </source>
</evidence>
<dbReference type="Proteomes" id="UP000236649">
    <property type="component" value="Chromosome 5"/>
</dbReference>
<dbReference type="PANTHER" id="PTHR32196">
    <property type="entry name" value="ABC TRANSPORTER PERMEASE PROTEIN YPHD-RELATED-RELATED"/>
    <property type="match status" value="1"/>
</dbReference>
<evidence type="ECO:0000256" key="5">
    <source>
        <dbReference type="ARBA" id="ARBA00022519"/>
    </source>
</evidence>
<feature type="transmembrane region" description="Helical" evidence="12">
    <location>
        <begin position="179"/>
        <end position="199"/>
    </location>
</feature>
<comment type="function">
    <text evidence="9">Part of the ABC transporter complex LsrABCD involved in autoinducer 2 (AI-2) import. Probably responsible for the translocation of the substrate across the membrane.</text>
</comment>
<evidence type="ECO:0000256" key="3">
    <source>
        <dbReference type="ARBA" id="ARBA00022448"/>
    </source>
</evidence>
<protein>
    <recommendedName>
        <fullName evidence="10">Autoinducer 2 import system permease protein LsrD</fullName>
    </recommendedName>
</protein>
<feature type="region of interest" description="Disordered" evidence="11">
    <location>
        <begin position="1"/>
        <end position="24"/>
    </location>
</feature>
<name>A0AAN1MQY0_9BURK</name>
<evidence type="ECO:0000256" key="6">
    <source>
        <dbReference type="ARBA" id="ARBA00022692"/>
    </source>
</evidence>
<evidence type="ECO:0000256" key="10">
    <source>
        <dbReference type="ARBA" id="ARBA00039381"/>
    </source>
</evidence>
<evidence type="ECO:0000256" key="12">
    <source>
        <dbReference type="SAM" id="Phobius"/>
    </source>
</evidence>
<keyword evidence="4" id="KW-1003">Cell membrane</keyword>
<feature type="transmembrane region" description="Helical" evidence="12">
    <location>
        <begin position="263"/>
        <end position="279"/>
    </location>
</feature>
<proteinExistence type="predicted"/>
<dbReference type="Pfam" id="PF02653">
    <property type="entry name" value="BPD_transp_2"/>
    <property type="match status" value="1"/>
</dbReference>
<evidence type="ECO:0000256" key="7">
    <source>
        <dbReference type="ARBA" id="ARBA00022989"/>
    </source>
</evidence>
<keyword evidence="7 12" id="KW-1133">Transmembrane helix</keyword>
<feature type="transmembrane region" description="Helical" evidence="12">
    <location>
        <begin position="313"/>
        <end position="330"/>
    </location>
</feature>
<sequence length="341" mass="35066">MRNVSTQSRAEAAHLPRPSTQMPRPKAIPAMGEFSWIWIGLVLLFVISAVVAPGTMTRGSILAMLPFAGILAIVATGQTLVIQQRGLDMSAIGMVSLAGVLMARTGFGFDSIVLAAVFTVCVGAVVGMLNGALVSRLAITPLVATLAVNALLIGAVRSLTGNVPVNVPPIMQTISHAQFLGLPANVLFAFVFVVTAWVITRKTAVGRRFVAVGVNPRAADAAGVRVLKYQIGAYVASAVCFSAAGMLLAGFIGSASQSSGNDYLMPAIAAVVVGGTPFTGGKGSVIASAVAALFMAQLGQMVLALGAGTSVQLLVQACAILLATTVRYLPTALRTFRTIKN</sequence>
<feature type="transmembrane region" description="Helical" evidence="12">
    <location>
        <begin position="61"/>
        <end position="82"/>
    </location>
</feature>
<accession>A0AAN1MQY0</accession>
<evidence type="ECO:0000256" key="9">
    <source>
        <dbReference type="ARBA" id="ARBA00025439"/>
    </source>
</evidence>
<dbReference type="AlphaFoldDB" id="A0AAN1MQY0"/>
<feature type="transmembrane region" description="Helical" evidence="12">
    <location>
        <begin position="137"/>
        <end position="159"/>
    </location>
</feature>
<dbReference type="GO" id="GO:0022857">
    <property type="term" value="F:transmembrane transporter activity"/>
    <property type="evidence" value="ECO:0007669"/>
    <property type="project" value="InterPro"/>
</dbReference>
<dbReference type="KEGG" id="phs:C2L64_49190"/>
<evidence type="ECO:0000313" key="14">
    <source>
        <dbReference type="Proteomes" id="UP000236649"/>
    </source>
</evidence>
<dbReference type="EMBL" id="CP026109">
    <property type="protein sequence ID" value="AUT76253.1"/>
    <property type="molecule type" value="Genomic_DNA"/>
</dbReference>
<comment type="subunit">
    <text evidence="2">The complex is composed of two ATP-binding proteins (LsrA), two transmembrane proteins (LsrC and LsrD) and a solute-binding protein (LsrB).</text>
</comment>
<evidence type="ECO:0000256" key="11">
    <source>
        <dbReference type="SAM" id="MobiDB-lite"/>
    </source>
</evidence>
<dbReference type="CDD" id="cd06579">
    <property type="entry name" value="TM_PBP1_transp_AraH_like"/>
    <property type="match status" value="1"/>
</dbReference>
<feature type="transmembrane region" description="Helical" evidence="12">
    <location>
        <begin position="89"/>
        <end position="106"/>
    </location>
</feature>
<dbReference type="PANTHER" id="PTHR32196:SF71">
    <property type="entry name" value="AUTOINDUCER 2 IMPORT SYSTEM PERMEASE PROTEIN LSRD"/>
    <property type="match status" value="1"/>
</dbReference>
<feature type="transmembrane region" description="Helical" evidence="12">
    <location>
        <begin position="112"/>
        <end position="130"/>
    </location>
</feature>